<proteinExistence type="predicted"/>
<dbReference type="Gene3D" id="2.60.40.10">
    <property type="entry name" value="Immunoglobulins"/>
    <property type="match status" value="1"/>
</dbReference>
<gene>
    <name evidence="2" type="ORF">ACFQT0_20555</name>
</gene>
<reference evidence="3" key="1">
    <citation type="journal article" date="2019" name="Int. J. Syst. Evol. Microbiol.">
        <title>The Global Catalogue of Microorganisms (GCM) 10K type strain sequencing project: providing services to taxonomists for standard genome sequencing and annotation.</title>
        <authorList>
            <consortium name="The Broad Institute Genomics Platform"/>
            <consortium name="The Broad Institute Genome Sequencing Center for Infectious Disease"/>
            <person name="Wu L."/>
            <person name="Ma J."/>
        </authorList>
    </citation>
    <scope>NUCLEOTIDE SEQUENCE [LARGE SCALE GENOMIC DNA]</scope>
    <source>
        <strain evidence="3">JCM 19635</strain>
    </source>
</reference>
<dbReference type="InterPro" id="IPR026444">
    <property type="entry name" value="Secre_tail"/>
</dbReference>
<evidence type="ECO:0000313" key="2">
    <source>
        <dbReference type="EMBL" id="MFC7669486.1"/>
    </source>
</evidence>
<dbReference type="Proteomes" id="UP001596513">
    <property type="component" value="Unassembled WGS sequence"/>
</dbReference>
<dbReference type="NCBIfam" id="TIGR04183">
    <property type="entry name" value="Por_Secre_tail"/>
    <property type="match status" value="1"/>
</dbReference>
<dbReference type="Pfam" id="PF18962">
    <property type="entry name" value="Por_Secre_tail"/>
    <property type="match status" value="1"/>
</dbReference>
<evidence type="ECO:0000313" key="3">
    <source>
        <dbReference type="Proteomes" id="UP001596513"/>
    </source>
</evidence>
<feature type="domain" description="Secretion system C-terminal sorting" evidence="1">
    <location>
        <begin position="507"/>
        <end position="572"/>
    </location>
</feature>
<organism evidence="2 3">
    <name type="scientific">Hymenobacter humi</name>
    <dbReference type="NCBI Taxonomy" id="1411620"/>
    <lineage>
        <taxon>Bacteria</taxon>
        <taxon>Pseudomonadati</taxon>
        <taxon>Bacteroidota</taxon>
        <taxon>Cytophagia</taxon>
        <taxon>Cytophagales</taxon>
        <taxon>Hymenobacteraceae</taxon>
        <taxon>Hymenobacter</taxon>
    </lineage>
</organism>
<protein>
    <submittedName>
        <fullName evidence="2">T9SS type A sorting domain-containing protein</fullName>
    </submittedName>
</protein>
<dbReference type="InterPro" id="IPR013783">
    <property type="entry name" value="Ig-like_fold"/>
</dbReference>
<dbReference type="EMBL" id="JBHTEK010000001">
    <property type="protein sequence ID" value="MFC7669486.1"/>
    <property type="molecule type" value="Genomic_DNA"/>
</dbReference>
<accession>A0ABW2UAL0</accession>
<name>A0ABW2UAL0_9BACT</name>
<comment type="caution">
    <text evidence="2">The sequence shown here is derived from an EMBL/GenBank/DDBJ whole genome shotgun (WGS) entry which is preliminary data.</text>
</comment>
<keyword evidence="3" id="KW-1185">Reference proteome</keyword>
<evidence type="ECO:0000259" key="1">
    <source>
        <dbReference type="Pfam" id="PF18962"/>
    </source>
</evidence>
<sequence>MSSIEFVSGSVFTGGQNFAGTAFGSVTALQNSVVFRNGARYEQYAGSAPFALNQPNSITVFEPASHYLFAPTGYIQVPFSGRTYGTFEYSITFTNTGTATYPVTFGGDLIITKGTIAINAIGGVNIKGNLLVNSGSTLAFNPASATTLQFNGSAPQVIGGTAGAGALTFGDNVKVTVANPMGVSLRRPITLNNALTLSSGKVTTTATNLLTLGAAATISTANENTFIDGPLARVTGPGASSVTFPVGKGAGRRSLTLDISSQTAASTYTAELLEGNPGQNLAPTNLLGGVPLKRVSHIRSYSLSSSNATPGNASGTVTLSFGTDDGVNDPTDAGLVIAAKTPGLDWQSFGRSGSTGAGSGAGAAWVPGTLTSAPIGSLANAATFALGATNENTTFGAALNPLPVVLSRFTAQRQPNQAVTIKWATASEKNSAFFEVQRSLDGRDFATVAKQAAQGNSTQATAYTALDQSAPAGTLYYRLRQMDADGKISYSAVATVARVGAAAKVLLYPNPANSAISLITDAATPYRVVNQLGRTLLRGTTEAGISQLAIGSLAPGVYLLELQTSTGRVIAKFEKE</sequence>
<dbReference type="RefSeq" id="WP_380204985.1">
    <property type="nucleotide sequence ID" value="NZ_JBHTEK010000001.1"/>
</dbReference>